<dbReference type="InterPro" id="IPR012336">
    <property type="entry name" value="Thioredoxin-like_fold"/>
</dbReference>
<accession>A0A6F8VDD4</accession>
<gene>
    <name evidence="2" type="ORF">SKTS_22360</name>
</gene>
<dbReference type="KEGG" id="slac:SKTS_22360"/>
<dbReference type="Pfam" id="PF13192">
    <property type="entry name" value="Thioredoxin_3"/>
    <property type="match status" value="1"/>
</dbReference>
<feature type="domain" description="Thioredoxin-like fold" evidence="1">
    <location>
        <begin position="28"/>
        <end position="85"/>
    </location>
</feature>
<evidence type="ECO:0000313" key="3">
    <source>
        <dbReference type="Proteomes" id="UP000502260"/>
    </source>
</evidence>
<protein>
    <recommendedName>
        <fullName evidence="1">Thioredoxin-like fold domain-containing protein</fullName>
    </recommendedName>
</protein>
<reference evidence="3" key="1">
    <citation type="submission" date="2020-03" db="EMBL/GenBank/DDBJ databases">
        <title>Complete genome sequence of sulfur-oxidizing bacterium skT11.</title>
        <authorList>
            <person name="Kanda M."/>
            <person name="Kojima H."/>
            <person name="Fukui M."/>
        </authorList>
    </citation>
    <scope>NUCLEOTIDE SEQUENCE [LARGE SCALE GENOMIC DNA]</scope>
    <source>
        <strain evidence="3">skT11</strain>
    </source>
</reference>
<evidence type="ECO:0000313" key="2">
    <source>
        <dbReference type="EMBL" id="BCB27350.1"/>
    </source>
</evidence>
<keyword evidence="3" id="KW-1185">Reference proteome</keyword>
<name>A0A6F8VDD4_9PROT</name>
<organism evidence="2 3">
    <name type="scientific">Sulfurimicrobium lacus</name>
    <dbReference type="NCBI Taxonomy" id="2715678"/>
    <lineage>
        <taxon>Bacteria</taxon>
        <taxon>Pseudomonadati</taxon>
        <taxon>Pseudomonadota</taxon>
        <taxon>Betaproteobacteria</taxon>
        <taxon>Nitrosomonadales</taxon>
        <taxon>Sulfuricellaceae</taxon>
        <taxon>Sulfurimicrobium</taxon>
    </lineage>
</organism>
<dbReference type="RefSeq" id="WP_173064805.1">
    <property type="nucleotide sequence ID" value="NZ_AP022853.1"/>
</dbReference>
<dbReference type="Gene3D" id="3.40.30.10">
    <property type="entry name" value="Glutaredoxin"/>
    <property type="match status" value="1"/>
</dbReference>
<dbReference type="EMBL" id="AP022853">
    <property type="protein sequence ID" value="BCB27350.1"/>
    <property type="molecule type" value="Genomic_DNA"/>
</dbReference>
<dbReference type="AlphaFoldDB" id="A0A6F8VDD4"/>
<dbReference type="Proteomes" id="UP000502260">
    <property type="component" value="Chromosome"/>
</dbReference>
<sequence>MTTCRLPPPGAPRLALTLAGSGEPLLRLEKRLSCAAAGLGLALDVEIRKDVEAMGIPFEQTPAVLVDGQLMLSGLPRTEEIEVWLRARIAAFGKDPA</sequence>
<evidence type="ECO:0000259" key="1">
    <source>
        <dbReference type="Pfam" id="PF13192"/>
    </source>
</evidence>
<proteinExistence type="predicted"/>